<evidence type="ECO:0000256" key="6">
    <source>
        <dbReference type="SAM" id="MobiDB-lite"/>
    </source>
</evidence>
<feature type="transmembrane region" description="Helical" evidence="7">
    <location>
        <begin position="110"/>
        <end position="128"/>
    </location>
</feature>
<dbReference type="PANTHER" id="PTHR43791">
    <property type="entry name" value="PERMEASE-RELATED"/>
    <property type="match status" value="1"/>
</dbReference>
<evidence type="ECO:0000256" key="3">
    <source>
        <dbReference type="ARBA" id="ARBA00022692"/>
    </source>
</evidence>
<feature type="transmembrane region" description="Helical" evidence="7">
    <location>
        <begin position="64"/>
        <end position="90"/>
    </location>
</feature>
<feature type="transmembrane region" description="Helical" evidence="7">
    <location>
        <begin position="345"/>
        <end position="366"/>
    </location>
</feature>
<keyword evidence="9" id="KW-1185">Reference proteome</keyword>
<gene>
    <name evidence="8" type="ORF">BGZ80_009064</name>
</gene>
<feature type="transmembrane region" description="Helical" evidence="7">
    <location>
        <begin position="441"/>
        <end position="460"/>
    </location>
</feature>
<evidence type="ECO:0000256" key="2">
    <source>
        <dbReference type="ARBA" id="ARBA00022448"/>
    </source>
</evidence>
<evidence type="ECO:0000256" key="7">
    <source>
        <dbReference type="SAM" id="Phobius"/>
    </source>
</evidence>
<comment type="subcellular location">
    <subcellularLocation>
        <location evidence="1">Membrane</location>
        <topology evidence="1">Multi-pass membrane protein</topology>
    </subcellularLocation>
</comment>
<sequence length="502" mass="56748">MSEKEEIKGDIERNGSFTSTLSGPIDAADERLRELAKHNPYYDHELTWTAEEEKELLRIFDLKILSWIGVMYLHIDLNTVTLGTAVFVIFFSAFEIPSNMIIRRVGPHRWIPFLMCLWGLATASQVWLKDRASFLICRAFVGMFEAGYIPGIAVYLTTYYKREEMALRMSIFWSTLFIASSVAGVLSYFILHMRGIAGLAGWKWLFLIDGLVTALIGVLSFFILPEGPTATKGYLRFSGYLTERQEFIAVTRLIRDDHSKADSSRRVVLKEDVRRALLSPRVWPNILIGFFGLFPSTPISGFAPLILKMLGFDALTTNLLAIPGYMLSLVVMSIVSYSSDRYNERAFHGAAATLYYAACVAGLALLPADASKYSLYVCLIFAMGGSTCWHPVNAAWISGNTAPVGKRTIALAMYIMSVNLTAIPGANVFRSKDAPRFISGMWICFGSLIITTLLFIFQRYHLKYINTKRARITKDWTTEDWRHYNETTKDVGDDRLDFVYSY</sequence>
<dbReference type="Gene3D" id="1.20.1250.20">
    <property type="entry name" value="MFS general substrate transporter like domains"/>
    <property type="match status" value="1"/>
</dbReference>
<evidence type="ECO:0000256" key="1">
    <source>
        <dbReference type="ARBA" id="ARBA00004141"/>
    </source>
</evidence>
<feature type="transmembrane region" description="Helical" evidence="7">
    <location>
        <begin position="204"/>
        <end position="224"/>
    </location>
</feature>
<name>A0A9P6MXD0_9FUNG</name>
<evidence type="ECO:0008006" key="10">
    <source>
        <dbReference type="Google" id="ProtNLM"/>
    </source>
</evidence>
<keyword evidence="2" id="KW-0813">Transport</keyword>
<organism evidence="8 9">
    <name type="scientific">Entomortierella chlamydospora</name>
    <dbReference type="NCBI Taxonomy" id="101097"/>
    <lineage>
        <taxon>Eukaryota</taxon>
        <taxon>Fungi</taxon>
        <taxon>Fungi incertae sedis</taxon>
        <taxon>Mucoromycota</taxon>
        <taxon>Mortierellomycotina</taxon>
        <taxon>Mortierellomycetes</taxon>
        <taxon>Mortierellales</taxon>
        <taxon>Mortierellaceae</taxon>
        <taxon>Entomortierella</taxon>
    </lineage>
</organism>
<dbReference type="InterPro" id="IPR011701">
    <property type="entry name" value="MFS"/>
</dbReference>
<dbReference type="EMBL" id="JAAAID010000516">
    <property type="protein sequence ID" value="KAG0016629.1"/>
    <property type="molecule type" value="Genomic_DNA"/>
</dbReference>
<feature type="transmembrane region" description="Helical" evidence="7">
    <location>
        <begin position="286"/>
        <end position="307"/>
    </location>
</feature>
<dbReference type="AlphaFoldDB" id="A0A9P6MXD0"/>
<dbReference type="PANTHER" id="PTHR43791:SF65">
    <property type="entry name" value="MAJOR FACILITATOR SUPERFAMILY (MFS) PROFILE DOMAIN-CONTAINING PROTEIN-RELATED"/>
    <property type="match status" value="1"/>
</dbReference>
<comment type="caution">
    <text evidence="8">The sequence shown here is derived from an EMBL/GenBank/DDBJ whole genome shotgun (WGS) entry which is preliminary data.</text>
</comment>
<protein>
    <recommendedName>
        <fullName evidence="10">Major facilitator superfamily (MFS) profile domain-containing protein</fullName>
    </recommendedName>
</protein>
<dbReference type="Pfam" id="PF07690">
    <property type="entry name" value="MFS_1"/>
    <property type="match status" value="1"/>
</dbReference>
<accession>A0A9P6MXD0</accession>
<keyword evidence="3 7" id="KW-0812">Transmembrane</keyword>
<feature type="transmembrane region" description="Helical" evidence="7">
    <location>
        <begin position="171"/>
        <end position="192"/>
    </location>
</feature>
<feature type="transmembrane region" description="Helical" evidence="7">
    <location>
        <begin position="135"/>
        <end position="159"/>
    </location>
</feature>
<feature type="transmembrane region" description="Helical" evidence="7">
    <location>
        <begin position="409"/>
        <end position="429"/>
    </location>
</feature>
<evidence type="ECO:0000256" key="5">
    <source>
        <dbReference type="ARBA" id="ARBA00023136"/>
    </source>
</evidence>
<dbReference type="Proteomes" id="UP000703661">
    <property type="component" value="Unassembled WGS sequence"/>
</dbReference>
<feature type="region of interest" description="Disordered" evidence="6">
    <location>
        <begin position="1"/>
        <end position="23"/>
    </location>
</feature>
<proteinExistence type="predicted"/>
<dbReference type="GO" id="GO:0016020">
    <property type="term" value="C:membrane"/>
    <property type="evidence" value="ECO:0007669"/>
    <property type="project" value="UniProtKB-SubCell"/>
</dbReference>
<dbReference type="InterPro" id="IPR036259">
    <property type="entry name" value="MFS_trans_sf"/>
</dbReference>
<feature type="compositionally biased region" description="Basic and acidic residues" evidence="6">
    <location>
        <begin position="1"/>
        <end position="13"/>
    </location>
</feature>
<evidence type="ECO:0000313" key="9">
    <source>
        <dbReference type="Proteomes" id="UP000703661"/>
    </source>
</evidence>
<keyword evidence="4 7" id="KW-1133">Transmembrane helix</keyword>
<reference evidence="8" key="1">
    <citation type="journal article" date="2020" name="Fungal Divers.">
        <title>Resolving the Mortierellaceae phylogeny through synthesis of multi-gene phylogenetics and phylogenomics.</title>
        <authorList>
            <person name="Vandepol N."/>
            <person name="Liber J."/>
            <person name="Desiro A."/>
            <person name="Na H."/>
            <person name="Kennedy M."/>
            <person name="Barry K."/>
            <person name="Grigoriev I.V."/>
            <person name="Miller A.N."/>
            <person name="O'Donnell K."/>
            <person name="Stajich J.E."/>
            <person name="Bonito G."/>
        </authorList>
    </citation>
    <scope>NUCLEOTIDE SEQUENCE</scope>
    <source>
        <strain evidence="8">NRRL 2769</strain>
    </source>
</reference>
<dbReference type="SUPFAM" id="SSF103473">
    <property type="entry name" value="MFS general substrate transporter"/>
    <property type="match status" value="1"/>
</dbReference>
<evidence type="ECO:0000256" key="4">
    <source>
        <dbReference type="ARBA" id="ARBA00022989"/>
    </source>
</evidence>
<feature type="transmembrane region" description="Helical" evidence="7">
    <location>
        <begin position="319"/>
        <end position="339"/>
    </location>
</feature>
<dbReference type="GO" id="GO:0022857">
    <property type="term" value="F:transmembrane transporter activity"/>
    <property type="evidence" value="ECO:0007669"/>
    <property type="project" value="InterPro"/>
</dbReference>
<feature type="transmembrane region" description="Helical" evidence="7">
    <location>
        <begin position="373"/>
        <end position="397"/>
    </location>
</feature>
<evidence type="ECO:0000313" key="8">
    <source>
        <dbReference type="EMBL" id="KAG0016629.1"/>
    </source>
</evidence>
<keyword evidence="5 7" id="KW-0472">Membrane</keyword>